<dbReference type="InParanoid" id="G3Q6S3"/>
<reference evidence="3" key="1">
    <citation type="submission" date="2006-01" db="EMBL/GenBank/DDBJ databases">
        <authorList>
            <person name="Lindblad-Toh K."/>
            <person name="Mauceli E."/>
            <person name="Grabherr M."/>
            <person name="Chang J.L."/>
            <person name="Lander E.S."/>
        </authorList>
    </citation>
    <scope>NUCLEOTIDE SEQUENCE [LARGE SCALE GENOMIC DNA]</scope>
</reference>
<feature type="domain" description="Ig-like" evidence="2">
    <location>
        <begin position="20"/>
        <end position="132"/>
    </location>
</feature>
<evidence type="ECO:0000256" key="1">
    <source>
        <dbReference type="SAM" id="SignalP"/>
    </source>
</evidence>
<dbReference type="Pfam" id="PF07686">
    <property type="entry name" value="V-set"/>
    <property type="match status" value="1"/>
</dbReference>
<feature type="chain" id="PRO_5003450511" description="Ig-like domain-containing protein" evidence="1">
    <location>
        <begin position="24"/>
        <end position="266"/>
    </location>
</feature>
<dbReference type="Bgee" id="ENSGACG00000019356">
    <property type="expression patterns" value="Expressed in intestinal epithelial cell and 3 other cell types or tissues"/>
</dbReference>
<organism evidence="3">
    <name type="scientific">Gasterosteus aculeatus</name>
    <name type="common">Three-spined stickleback</name>
    <dbReference type="NCBI Taxonomy" id="69293"/>
    <lineage>
        <taxon>Eukaryota</taxon>
        <taxon>Metazoa</taxon>
        <taxon>Chordata</taxon>
        <taxon>Craniata</taxon>
        <taxon>Vertebrata</taxon>
        <taxon>Euteleostomi</taxon>
        <taxon>Actinopterygii</taxon>
        <taxon>Neopterygii</taxon>
        <taxon>Teleostei</taxon>
        <taxon>Neoteleostei</taxon>
        <taxon>Acanthomorphata</taxon>
        <taxon>Eupercaria</taxon>
        <taxon>Perciformes</taxon>
        <taxon>Cottioidei</taxon>
        <taxon>Gasterosteales</taxon>
        <taxon>Gasterosteidae</taxon>
        <taxon>Gasterosteus</taxon>
    </lineage>
</organism>
<reference evidence="3" key="2">
    <citation type="submission" date="2024-04" db="UniProtKB">
        <authorList>
            <consortium name="Ensembl"/>
        </authorList>
    </citation>
    <scope>IDENTIFICATION</scope>
</reference>
<dbReference type="PROSITE" id="PS50835">
    <property type="entry name" value="IG_LIKE"/>
    <property type="match status" value="1"/>
</dbReference>
<name>G3Q6S3_GASAC</name>
<dbReference type="SUPFAM" id="SSF48726">
    <property type="entry name" value="Immunoglobulin"/>
    <property type="match status" value="1"/>
</dbReference>
<keyword evidence="1" id="KW-0732">Signal</keyword>
<dbReference type="InterPro" id="IPR036179">
    <property type="entry name" value="Ig-like_dom_sf"/>
</dbReference>
<protein>
    <recommendedName>
        <fullName evidence="2">Ig-like domain-containing protein</fullName>
    </recommendedName>
</protein>
<proteinExistence type="predicted"/>
<dbReference type="SMART" id="SM00409">
    <property type="entry name" value="IG"/>
    <property type="match status" value="1"/>
</dbReference>
<dbReference type="AlphaFoldDB" id="G3Q6S3"/>
<dbReference type="Ensembl" id="ENSGACT00000025633.1">
    <property type="protein sequence ID" value="ENSGACP00000025583.1"/>
    <property type="gene ID" value="ENSGACG00000019356.1"/>
</dbReference>
<dbReference type="InterPro" id="IPR013106">
    <property type="entry name" value="Ig_V-set"/>
</dbReference>
<evidence type="ECO:0000259" key="2">
    <source>
        <dbReference type="PROSITE" id="PS50835"/>
    </source>
</evidence>
<dbReference type="eggNOG" id="ENOG502SA65">
    <property type="taxonomic scope" value="Eukaryota"/>
</dbReference>
<dbReference type="OMA" id="DGDVHWF"/>
<dbReference type="InterPro" id="IPR003599">
    <property type="entry name" value="Ig_sub"/>
</dbReference>
<dbReference type="InterPro" id="IPR007110">
    <property type="entry name" value="Ig-like_dom"/>
</dbReference>
<accession>G3Q6S3</accession>
<sequence length="266" mass="29730">MQKEVTMQYTLLHTLVWLLPAFSTQELVSLSVSPDITAECGKPVTLICNASSSQRELSIKRMEWFQNRTSVCSVNEEGDIRNHAPSTRDSYCEYKHGQFSLTFKSAKPLDRGSYACKLQSSRGARHKVTKVELQECCGKAEGVWTKDRLTCIFRNVYPDGDVHWFNPSRNLSYGSVRRYTSKQVDEGGWLTIQSDLDLENLPGPNSCSLMSPTSGRYIASTLVLKPQSRSLDATQKQTDQSGSGVGSHRPMWTFLFSAVLLGATLN</sequence>
<feature type="signal peptide" evidence="1">
    <location>
        <begin position="1"/>
        <end position="23"/>
    </location>
</feature>
<evidence type="ECO:0000313" key="3">
    <source>
        <dbReference type="Ensembl" id="ENSGACP00000025583.1"/>
    </source>
</evidence>
<dbReference type="Gene3D" id="2.60.40.10">
    <property type="entry name" value="Immunoglobulins"/>
    <property type="match status" value="1"/>
</dbReference>
<dbReference type="InterPro" id="IPR013783">
    <property type="entry name" value="Ig-like_fold"/>
</dbReference>